<evidence type="ECO:0000313" key="1">
    <source>
        <dbReference type="EMBL" id="MFC5987841.1"/>
    </source>
</evidence>
<protein>
    <submittedName>
        <fullName evidence="1">Uncharacterized protein</fullName>
    </submittedName>
</protein>
<keyword evidence="2" id="KW-1185">Reference proteome</keyword>
<evidence type="ECO:0000313" key="2">
    <source>
        <dbReference type="Proteomes" id="UP001596250"/>
    </source>
</evidence>
<accession>A0ABW1IS27</accession>
<dbReference type="RefSeq" id="WP_379895262.1">
    <property type="nucleotide sequence ID" value="NZ_CBCSCT010000029.1"/>
</dbReference>
<organism evidence="1 2">
    <name type="scientific">Marinicrinis lubricantis</name>
    <dbReference type="NCBI Taxonomy" id="2086470"/>
    <lineage>
        <taxon>Bacteria</taxon>
        <taxon>Bacillati</taxon>
        <taxon>Bacillota</taxon>
        <taxon>Bacilli</taxon>
        <taxon>Bacillales</taxon>
        <taxon>Paenibacillaceae</taxon>
    </lineage>
</organism>
<comment type="caution">
    <text evidence="1">The sequence shown here is derived from an EMBL/GenBank/DDBJ whole genome shotgun (WGS) entry which is preliminary data.</text>
</comment>
<dbReference type="EMBL" id="JBHSQV010000172">
    <property type="protein sequence ID" value="MFC5987841.1"/>
    <property type="molecule type" value="Genomic_DNA"/>
</dbReference>
<sequence length="122" mass="13978">MDYNSFADFSTEFNTMNVIHTPYSGIGRSTLNPFILHYFANEVMKSGTNDAMDVAFAMTCLNRGMAERELILHYISRRLGVELRDASNMELYRRLGSILDKLRGRARHKHDFAGGPQRMIVD</sequence>
<gene>
    <name evidence="1" type="ORF">ACFPXP_15655</name>
</gene>
<proteinExistence type="predicted"/>
<reference evidence="2" key="1">
    <citation type="journal article" date="2019" name="Int. J. Syst. Evol. Microbiol.">
        <title>The Global Catalogue of Microorganisms (GCM) 10K type strain sequencing project: providing services to taxonomists for standard genome sequencing and annotation.</title>
        <authorList>
            <consortium name="The Broad Institute Genomics Platform"/>
            <consortium name="The Broad Institute Genome Sequencing Center for Infectious Disease"/>
            <person name="Wu L."/>
            <person name="Ma J."/>
        </authorList>
    </citation>
    <scope>NUCLEOTIDE SEQUENCE [LARGE SCALE GENOMIC DNA]</scope>
    <source>
        <strain evidence="2">CCM 8749</strain>
    </source>
</reference>
<dbReference type="Proteomes" id="UP001596250">
    <property type="component" value="Unassembled WGS sequence"/>
</dbReference>
<name>A0ABW1IS27_9BACL</name>